<sequence length="324" mass="36354">ENHASRGARRRALRPRRGARRTPRPKHLARPPDPLGRGLPRRQRHRHADAPPLRAARARTRPTRDRGQPPRRQRRHRDRVRGARGAGRPHLVRAEHHQRRPKHLHHPPPALRPAEGLRAGRLRRRHRLHPGGAGVAPGARSPRPARLGQAPPRPAHLQPRQLLRPHRLRHDGAHGRRRDDGGAVPRRPGSVDGRDRRPHRQHLHRLPRRHPPDPRGQAAPARRDDRRRLPADARHPAGGGRAAGLRPVRLVRHDGAGRDPRAGGRPRQRRHEQSAELARIHRARRPPRLHPAPHGTGVVPRLPARADRDARPASAGSGAGAVGV</sequence>
<evidence type="ECO:0000313" key="2">
    <source>
        <dbReference type="EMBL" id="CAA9281589.1"/>
    </source>
</evidence>
<feature type="compositionally biased region" description="Basic residues" evidence="1">
    <location>
        <begin position="69"/>
        <end position="79"/>
    </location>
</feature>
<feature type="compositionally biased region" description="Basic residues" evidence="1">
    <location>
        <begin position="196"/>
        <end position="209"/>
    </location>
</feature>
<accession>A0A6J4JLG1</accession>
<feature type="compositionally biased region" description="Basic residues" evidence="1">
    <location>
        <begin position="96"/>
        <end position="106"/>
    </location>
</feature>
<protein>
    <submittedName>
        <fullName evidence="2">BUG/TctC family periplasmic protein</fullName>
    </submittedName>
</protein>
<dbReference type="AlphaFoldDB" id="A0A6J4JLG1"/>
<feature type="region of interest" description="Disordered" evidence="1">
    <location>
        <begin position="128"/>
        <end position="324"/>
    </location>
</feature>
<feature type="compositionally biased region" description="Basic residues" evidence="1">
    <location>
        <begin position="1"/>
        <end position="29"/>
    </location>
</feature>
<feature type="non-terminal residue" evidence="2">
    <location>
        <position position="1"/>
    </location>
</feature>
<evidence type="ECO:0000256" key="1">
    <source>
        <dbReference type="SAM" id="MobiDB-lite"/>
    </source>
</evidence>
<feature type="region of interest" description="Disordered" evidence="1">
    <location>
        <begin position="1"/>
        <end position="116"/>
    </location>
</feature>
<organism evidence="2">
    <name type="scientific">uncultured Acetobacteraceae bacterium</name>
    <dbReference type="NCBI Taxonomy" id="169975"/>
    <lineage>
        <taxon>Bacteria</taxon>
        <taxon>Pseudomonadati</taxon>
        <taxon>Pseudomonadota</taxon>
        <taxon>Alphaproteobacteria</taxon>
        <taxon>Acetobacterales</taxon>
        <taxon>Acetobacteraceae</taxon>
        <taxon>environmental samples</taxon>
    </lineage>
</organism>
<reference evidence="2" key="1">
    <citation type="submission" date="2020-02" db="EMBL/GenBank/DDBJ databases">
        <authorList>
            <person name="Meier V. D."/>
        </authorList>
    </citation>
    <scope>NUCLEOTIDE SEQUENCE</scope>
    <source>
        <strain evidence="2">AVDCRST_MAG08</strain>
    </source>
</reference>
<proteinExistence type="predicted"/>
<dbReference type="EMBL" id="CADCTG010000295">
    <property type="protein sequence ID" value="CAA9281589.1"/>
    <property type="molecule type" value="Genomic_DNA"/>
</dbReference>
<feature type="compositionally biased region" description="Basic and acidic residues" evidence="1">
    <location>
        <begin position="251"/>
        <end position="262"/>
    </location>
</feature>
<feature type="non-terminal residue" evidence="2">
    <location>
        <position position="324"/>
    </location>
</feature>
<name>A0A6J4JLG1_9PROT</name>
<feature type="compositionally biased region" description="Basic and acidic residues" evidence="1">
    <location>
        <begin position="221"/>
        <end position="235"/>
    </location>
</feature>
<gene>
    <name evidence="2" type="ORF">AVDCRST_MAG08-3847</name>
</gene>
<feature type="compositionally biased region" description="Basic and acidic residues" evidence="1">
    <location>
        <begin position="170"/>
        <end position="181"/>
    </location>
</feature>